<evidence type="ECO:0000313" key="2">
    <source>
        <dbReference type="Proteomes" id="UP000317273"/>
    </source>
</evidence>
<gene>
    <name evidence="1" type="primary">43</name>
    <name evidence="1" type="ORF">SEA_CELIA_43</name>
</gene>
<keyword evidence="2" id="KW-1185">Reference proteome</keyword>
<accession>A0A516KRD0</accession>
<name>A0A516KRD0_9CAUD</name>
<dbReference type="Proteomes" id="UP000317273">
    <property type="component" value="Segment"/>
</dbReference>
<reference evidence="1 2" key="1">
    <citation type="submission" date="2019-06" db="EMBL/GenBank/DDBJ databases">
        <authorList>
            <person name="Lopez J."/>
            <person name="Ball K.N."/>
            <person name="Bhuiyan S."/>
            <person name="Nayek S."/>
            <person name="Sivoravong A."/>
            <person name="Hughes L.E."/>
            <person name="Garlena R.A."/>
            <person name="Russell D.A."/>
            <person name="Pope W.H."/>
            <person name="Jacobs-Sera D."/>
            <person name="Hatfull G.F."/>
        </authorList>
    </citation>
    <scope>NUCLEOTIDE SEQUENCE [LARGE SCALE GENOMIC DNA]</scope>
</reference>
<evidence type="ECO:0000313" key="1">
    <source>
        <dbReference type="EMBL" id="QDP44246.1"/>
    </source>
</evidence>
<dbReference type="KEGG" id="vg:64470524"/>
<dbReference type="GeneID" id="64470524"/>
<proteinExistence type="predicted"/>
<organism evidence="1 2">
    <name type="scientific">Streptomyces phage Celia</name>
    <dbReference type="NCBI Taxonomy" id="2590946"/>
    <lineage>
        <taxon>Viruses</taxon>
        <taxon>Duplodnaviria</taxon>
        <taxon>Heunggongvirae</taxon>
        <taxon>Uroviricota</taxon>
        <taxon>Caudoviricetes</taxon>
        <taxon>Arquatrovirinae</taxon>
        <taxon>Celiavirus</taxon>
        <taxon>Celiavirus celia</taxon>
    </lineage>
</organism>
<protein>
    <submittedName>
        <fullName evidence="1">Uncharacterized protein</fullName>
    </submittedName>
</protein>
<sequence>MKRRVHVYARIGGGTELKLGTMTIPADASDADMARYTAEFYRGVAAELEAQADGLEATE</sequence>
<dbReference type="EMBL" id="MN062705">
    <property type="protein sequence ID" value="QDP44246.1"/>
    <property type="molecule type" value="Genomic_DNA"/>
</dbReference>
<dbReference type="RefSeq" id="YP_010054607.1">
    <property type="nucleotide sequence ID" value="NC_054655.1"/>
</dbReference>